<sequence>MGGGGGPMHGGYRGEHVEHHSTKGKGSNYGRQENGQLILLPDTMLATVFPFSPSKSSFSLRTVPSLFIYLTGNLFEACSPRSLCESPNVCRHSICLPKEAPTPVLDMGIFPNGDAQRTLQILEEITRAAQQQLAGEIDKDQLAQALETVINQINATATTTALPVPSTVKPANSLKPMESIVACQPACIGTARCVANQCVCFVPNYVYLSTYGCVSQGFSTLLNSIPTPSLPYPFIPGILPEQGRRTNIMLLPNPGLPDYQSARFVAPIPPTIPHGFMRPQAFPGESCSLAGTECTGGSQCTFGYCICPPQLILAGSVCVLPPSINPFLSGYPSFLKNRL</sequence>
<evidence type="ECO:0000256" key="1">
    <source>
        <dbReference type="SAM" id="MobiDB-lite"/>
    </source>
</evidence>
<dbReference type="AlphaFoldDB" id="A0AAF3EAF8"/>
<feature type="region of interest" description="Disordered" evidence="1">
    <location>
        <begin position="1"/>
        <end position="32"/>
    </location>
</feature>
<name>A0AAF3EAF8_9BILA</name>
<accession>A0AAF3EAF8</accession>
<dbReference type="WBParaSite" id="MBELARI_LOCUS10909">
    <property type="protein sequence ID" value="MBELARI_LOCUS10909"/>
    <property type="gene ID" value="MBELARI_LOCUS10909"/>
</dbReference>
<feature type="compositionally biased region" description="Gly residues" evidence="1">
    <location>
        <begin position="1"/>
        <end position="11"/>
    </location>
</feature>
<keyword evidence="3" id="KW-1185">Reference proteome</keyword>
<feature type="domain" description="EB" evidence="2">
    <location>
        <begin position="279"/>
        <end position="318"/>
    </location>
</feature>
<proteinExistence type="predicted"/>
<reference evidence="4" key="1">
    <citation type="submission" date="2024-02" db="UniProtKB">
        <authorList>
            <consortium name="WormBaseParasite"/>
        </authorList>
    </citation>
    <scope>IDENTIFICATION</scope>
</reference>
<evidence type="ECO:0000313" key="4">
    <source>
        <dbReference type="WBParaSite" id="MBELARI_LOCUS10909"/>
    </source>
</evidence>
<organism evidence="3 4">
    <name type="scientific">Mesorhabditis belari</name>
    <dbReference type="NCBI Taxonomy" id="2138241"/>
    <lineage>
        <taxon>Eukaryota</taxon>
        <taxon>Metazoa</taxon>
        <taxon>Ecdysozoa</taxon>
        <taxon>Nematoda</taxon>
        <taxon>Chromadorea</taxon>
        <taxon>Rhabditida</taxon>
        <taxon>Rhabditina</taxon>
        <taxon>Rhabditomorpha</taxon>
        <taxon>Rhabditoidea</taxon>
        <taxon>Rhabditidae</taxon>
        <taxon>Mesorhabditinae</taxon>
        <taxon>Mesorhabditis</taxon>
    </lineage>
</organism>
<dbReference type="Pfam" id="PF01683">
    <property type="entry name" value="EB"/>
    <property type="match status" value="1"/>
</dbReference>
<evidence type="ECO:0000313" key="3">
    <source>
        <dbReference type="Proteomes" id="UP000887575"/>
    </source>
</evidence>
<evidence type="ECO:0000259" key="2">
    <source>
        <dbReference type="Pfam" id="PF01683"/>
    </source>
</evidence>
<feature type="compositionally biased region" description="Basic and acidic residues" evidence="1">
    <location>
        <begin position="12"/>
        <end position="21"/>
    </location>
</feature>
<dbReference type="InterPro" id="IPR006149">
    <property type="entry name" value="EB_dom"/>
</dbReference>
<protein>
    <recommendedName>
        <fullName evidence="2">EB domain-containing protein</fullName>
    </recommendedName>
</protein>
<dbReference type="Proteomes" id="UP000887575">
    <property type="component" value="Unassembled WGS sequence"/>
</dbReference>